<accession>A0ABZ1B1K4</accession>
<organism evidence="2 3">
    <name type="scientific">Blastococcus brunescens</name>
    <dbReference type="NCBI Taxonomy" id="1564165"/>
    <lineage>
        <taxon>Bacteria</taxon>
        <taxon>Bacillati</taxon>
        <taxon>Actinomycetota</taxon>
        <taxon>Actinomycetes</taxon>
        <taxon>Geodermatophilales</taxon>
        <taxon>Geodermatophilaceae</taxon>
        <taxon>Blastococcus</taxon>
    </lineage>
</organism>
<evidence type="ECO:0000256" key="1">
    <source>
        <dbReference type="SAM" id="MobiDB-lite"/>
    </source>
</evidence>
<dbReference type="RefSeq" id="WP_324276016.1">
    <property type="nucleotide sequence ID" value="NZ_CP141261.1"/>
</dbReference>
<sequence>MRETARRAMASVTPMSPAPRTAIGTRRDTTVAGVAAVAGRDTAGTRTCRGANVSRTSSTLIAIGVSSARHGHA</sequence>
<proteinExistence type="predicted"/>
<evidence type="ECO:0000313" key="3">
    <source>
        <dbReference type="Proteomes" id="UP001324287"/>
    </source>
</evidence>
<gene>
    <name evidence="2" type="ORF">U6N30_02595</name>
</gene>
<dbReference type="EMBL" id="CP141261">
    <property type="protein sequence ID" value="WRL64691.1"/>
    <property type="molecule type" value="Genomic_DNA"/>
</dbReference>
<feature type="region of interest" description="Disordered" evidence="1">
    <location>
        <begin position="1"/>
        <end position="22"/>
    </location>
</feature>
<protein>
    <submittedName>
        <fullName evidence="2">Uncharacterized protein</fullName>
    </submittedName>
</protein>
<keyword evidence="3" id="KW-1185">Reference proteome</keyword>
<evidence type="ECO:0000313" key="2">
    <source>
        <dbReference type="EMBL" id="WRL64691.1"/>
    </source>
</evidence>
<reference evidence="2 3" key="1">
    <citation type="submission" date="2023-12" db="EMBL/GenBank/DDBJ databases">
        <title>Blastococcus brunescens sp. nov., an actonobacterium isolated from sandstone collected in sahara desert.</title>
        <authorList>
            <person name="Gtari M."/>
            <person name="Ghodhbane F."/>
        </authorList>
    </citation>
    <scope>NUCLEOTIDE SEQUENCE [LARGE SCALE GENOMIC DNA]</scope>
    <source>
        <strain evidence="2 3">BMG 8361</strain>
    </source>
</reference>
<name>A0ABZ1B1K4_9ACTN</name>
<dbReference type="Proteomes" id="UP001324287">
    <property type="component" value="Chromosome"/>
</dbReference>